<dbReference type="InterPro" id="IPR000719">
    <property type="entry name" value="Prot_kinase_dom"/>
</dbReference>
<dbReference type="FunFam" id="1.10.510.10:FF:000351">
    <property type="entry name" value="PAS domain-containing serine/threonine-protein kinase"/>
    <property type="match status" value="1"/>
</dbReference>
<evidence type="ECO:0000256" key="20">
    <source>
        <dbReference type="PROSITE-ProRule" id="PRU10141"/>
    </source>
</evidence>
<feature type="region of interest" description="Disordered" evidence="21">
    <location>
        <begin position="1"/>
        <end position="72"/>
    </location>
</feature>
<dbReference type="GeneID" id="106157917"/>
<evidence type="ECO:0000256" key="9">
    <source>
        <dbReference type="ARBA" id="ARBA00022737"/>
    </source>
</evidence>
<dbReference type="RefSeq" id="XP_013389168.1">
    <property type="nucleotide sequence ID" value="XM_013533714.1"/>
</dbReference>
<feature type="region of interest" description="Disordered" evidence="21">
    <location>
        <begin position="673"/>
        <end position="812"/>
    </location>
</feature>
<keyword evidence="15" id="KW-0539">Nucleus</keyword>
<evidence type="ECO:0000256" key="10">
    <source>
        <dbReference type="ARBA" id="ARBA00022741"/>
    </source>
</evidence>
<feature type="region of interest" description="Disordered" evidence="21">
    <location>
        <begin position="341"/>
        <end position="372"/>
    </location>
</feature>
<dbReference type="SUPFAM" id="SSF56112">
    <property type="entry name" value="Protein kinase-like (PK-like)"/>
    <property type="match status" value="1"/>
</dbReference>
<dbReference type="InterPro" id="IPR017441">
    <property type="entry name" value="Protein_kinase_ATP_BS"/>
</dbReference>
<keyword evidence="7" id="KW-0597">Phosphoprotein</keyword>
<dbReference type="SUPFAM" id="SSF55785">
    <property type="entry name" value="PYP-like sensor domain (PAS domain)"/>
    <property type="match status" value="1"/>
</dbReference>
<dbReference type="PROSITE" id="PS00108">
    <property type="entry name" value="PROTEIN_KINASE_ST"/>
    <property type="match status" value="1"/>
</dbReference>
<keyword evidence="10 20" id="KW-0547">Nucleotide-binding</keyword>
<dbReference type="CDD" id="cd00130">
    <property type="entry name" value="PAS"/>
    <property type="match status" value="2"/>
</dbReference>
<evidence type="ECO:0000256" key="21">
    <source>
        <dbReference type="SAM" id="MobiDB-lite"/>
    </source>
</evidence>
<keyword evidence="9" id="KW-0677">Repeat</keyword>
<comment type="similarity">
    <text evidence="3">Belongs to the protein kinase superfamily. CAMK Ser/Thr protein kinase family.</text>
</comment>
<dbReference type="RefSeq" id="XP_013389167.1">
    <property type="nucleotide sequence ID" value="XM_013533713.2"/>
</dbReference>
<feature type="region of interest" description="Disordered" evidence="21">
    <location>
        <begin position="439"/>
        <end position="498"/>
    </location>
</feature>
<evidence type="ECO:0000256" key="12">
    <source>
        <dbReference type="ARBA" id="ARBA00022840"/>
    </source>
</evidence>
<dbReference type="Gene3D" id="1.10.510.10">
    <property type="entry name" value="Transferase(Phosphotransferase) domain 1"/>
    <property type="match status" value="1"/>
</dbReference>
<evidence type="ECO:0000256" key="7">
    <source>
        <dbReference type="ARBA" id="ARBA00022553"/>
    </source>
</evidence>
<evidence type="ECO:0000256" key="11">
    <source>
        <dbReference type="ARBA" id="ARBA00022777"/>
    </source>
</evidence>
<dbReference type="GO" id="GO:0004674">
    <property type="term" value="F:protein serine/threonine kinase activity"/>
    <property type="evidence" value="ECO:0007669"/>
    <property type="project" value="UniProtKB-KW"/>
</dbReference>
<proteinExistence type="inferred from homology"/>
<comment type="catalytic activity">
    <reaction evidence="17">
        <text>L-seryl-[protein] + ATP = O-phospho-L-seryl-[protein] + ADP + H(+)</text>
        <dbReference type="Rhea" id="RHEA:17989"/>
        <dbReference type="Rhea" id="RHEA-COMP:9863"/>
        <dbReference type="Rhea" id="RHEA-COMP:11604"/>
        <dbReference type="ChEBI" id="CHEBI:15378"/>
        <dbReference type="ChEBI" id="CHEBI:29999"/>
        <dbReference type="ChEBI" id="CHEBI:30616"/>
        <dbReference type="ChEBI" id="CHEBI:83421"/>
        <dbReference type="ChEBI" id="CHEBI:456216"/>
        <dbReference type="EC" id="2.7.11.1"/>
    </reaction>
</comment>
<evidence type="ECO:0000256" key="13">
    <source>
        <dbReference type="ARBA" id="ARBA00022990"/>
    </source>
</evidence>
<comment type="function">
    <text evidence="18">Serine/threonine-protein kinase involved in energy homeostasis and protein translation. Phosphorylates EEF1A1, GYS1, PDX1 and RPS6. Probably plays a role under changing environmental conditions (oxygen, glucose, nutrition), rather than under standard conditions. Acts as a sensor involved in energy homeostasis: regulates glycogen synthase synthesis by mediating phosphorylation of GYS1, leading to GYS1 inactivation. May be involved in glucose-stimulated insulin production in pancreas and regulation of glucagon secretion by glucose in alpha cells; however such data require additional evidences. May play a role in regulation of protein translation by phosphorylating EEF1A1, leading to increase translation efficiency. May also participate in respiratory regulation.</text>
</comment>
<dbReference type="Pfam" id="PF00069">
    <property type="entry name" value="Pkinase"/>
    <property type="match status" value="1"/>
</dbReference>
<dbReference type="GO" id="GO:0045719">
    <property type="term" value="P:negative regulation of glycogen biosynthetic process"/>
    <property type="evidence" value="ECO:0007669"/>
    <property type="project" value="TreeGrafter"/>
</dbReference>
<comment type="catalytic activity">
    <reaction evidence="16">
        <text>L-threonyl-[protein] + ATP = O-phospho-L-threonyl-[protein] + ADP + H(+)</text>
        <dbReference type="Rhea" id="RHEA:46608"/>
        <dbReference type="Rhea" id="RHEA-COMP:11060"/>
        <dbReference type="Rhea" id="RHEA-COMP:11605"/>
        <dbReference type="ChEBI" id="CHEBI:15378"/>
        <dbReference type="ChEBI" id="CHEBI:30013"/>
        <dbReference type="ChEBI" id="CHEBI:30616"/>
        <dbReference type="ChEBI" id="CHEBI:61977"/>
        <dbReference type="ChEBI" id="CHEBI:456216"/>
        <dbReference type="EC" id="2.7.11.1"/>
    </reaction>
</comment>
<feature type="compositionally biased region" description="Polar residues" evidence="21">
    <location>
        <begin position="683"/>
        <end position="701"/>
    </location>
</feature>
<dbReference type="GO" id="GO:0005634">
    <property type="term" value="C:nucleus"/>
    <property type="evidence" value="ECO:0007669"/>
    <property type="project" value="UniProtKB-SubCell"/>
</dbReference>
<keyword evidence="23" id="KW-1185">Reference proteome</keyword>
<feature type="compositionally biased region" description="Basic and acidic residues" evidence="21">
    <location>
        <begin position="37"/>
        <end position="47"/>
    </location>
</feature>
<organism evidence="23 25">
    <name type="scientific">Lingula anatina</name>
    <name type="common">Brachiopod</name>
    <name type="synonym">Lingula unguis</name>
    <dbReference type="NCBI Taxonomy" id="7574"/>
    <lineage>
        <taxon>Eukaryota</taxon>
        <taxon>Metazoa</taxon>
        <taxon>Spiralia</taxon>
        <taxon>Lophotrochozoa</taxon>
        <taxon>Brachiopoda</taxon>
        <taxon>Linguliformea</taxon>
        <taxon>Lingulata</taxon>
        <taxon>Lingulida</taxon>
        <taxon>Linguloidea</taxon>
        <taxon>Lingulidae</taxon>
        <taxon>Lingula</taxon>
    </lineage>
</organism>
<feature type="compositionally biased region" description="Basic and acidic residues" evidence="21">
    <location>
        <begin position="702"/>
        <end position="716"/>
    </location>
</feature>
<reference evidence="24 25" key="1">
    <citation type="submission" date="2025-04" db="UniProtKB">
        <authorList>
            <consortium name="RefSeq"/>
        </authorList>
    </citation>
    <scope>IDENTIFICATION</scope>
    <source>
        <tissue evidence="24 25">Gonads</tissue>
    </source>
</reference>
<keyword evidence="11 24" id="KW-0418">Kinase</keyword>
<protein>
    <recommendedName>
        <fullName evidence="19">PAS domain-containing serine/threonine-protein kinase</fullName>
        <ecNumber evidence="4">2.7.11.1</ecNumber>
    </recommendedName>
</protein>
<feature type="compositionally biased region" description="Polar residues" evidence="21">
    <location>
        <begin position="474"/>
        <end position="491"/>
    </location>
</feature>
<evidence type="ECO:0000256" key="6">
    <source>
        <dbReference type="ARBA" id="ARBA00022527"/>
    </source>
</evidence>
<evidence type="ECO:0000256" key="4">
    <source>
        <dbReference type="ARBA" id="ARBA00012513"/>
    </source>
</evidence>
<evidence type="ECO:0000256" key="5">
    <source>
        <dbReference type="ARBA" id="ARBA00022490"/>
    </source>
</evidence>
<dbReference type="SMART" id="SM00220">
    <property type="entry name" value="S_TKc"/>
    <property type="match status" value="1"/>
</dbReference>
<feature type="compositionally biased region" description="Basic and acidic residues" evidence="21">
    <location>
        <begin position="1219"/>
        <end position="1232"/>
    </location>
</feature>
<evidence type="ECO:0000256" key="17">
    <source>
        <dbReference type="ARBA" id="ARBA00048679"/>
    </source>
</evidence>
<dbReference type="Proteomes" id="UP000085678">
    <property type="component" value="Unplaced"/>
</dbReference>
<feature type="binding site" evidence="20">
    <location>
        <position position="972"/>
    </location>
    <ligand>
        <name>ATP</name>
        <dbReference type="ChEBI" id="CHEBI:30616"/>
    </ligand>
</feature>
<feature type="compositionally biased region" description="Polar residues" evidence="21">
    <location>
        <begin position="11"/>
        <end position="31"/>
    </location>
</feature>
<dbReference type="InterPro" id="IPR011009">
    <property type="entry name" value="Kinase-like_dom_sf"/>
</dbReference>
<dbReference type="OrthoDB" id="10252171at2759"/>
<keyword evidence="14" id="KW-0446">Lipid-binding</keyword>
<dbReference type="GO" id="GO:0008289">
    <property type="term" value="F:lipid binding"/>
    <property type="evidence" value="ECO:0007669"/>
    <property type="project" value="UniProtKB-KW"/>
</dbReference>
<evidence type="ECO:0000256" key="19">
    <source>
        <dbReference type="ARBA" id="ARBA00071822"/>
    </source>
</evidence>
<dbReference type="GO" id="GO:0035556">
    <property type="term" value="P:intracellular signal transduction"/>
    <property type="evidence" value="ECO:0007669"/>
    <property type="project" value="TreeGrafter"/>
</dbReference>
<feature type="compositionally biased region" description="Acidic residues" evidence="21">
    <location>
        <begin position="1233"/>
        <end position="1243"/>
    </location>
</feature>
<dbReference type="GO" id="GO:0005524">
    <property type="term" value="F:ATP binding"/>
    <property type="evidence" value="ECO:0007669"/>
    <property type="project" value="UniProtKB-UniRule"/>
</dbReference>
<feature type="compositionally biased region" description="Low complexity" evidence="21">
    <location>
        <begin position="746"/>
        <end position="756"/>
    </location>
</feature>
<name>A0A1S3HT21_LINAN</name>
<evidence type="ECO:0000256" key="8">
    <source>
        <dbReference type="ARBA" id="ARBA00022679"/>
    </source>
</evidence>
<feature type="region of interest" description="Disordered" evidence="21">
    <location>
        <begin position="519"/>
        <end position="614"/>
    </location>
</feature>
<evidence type="ECO:0000256" key="15">
    <source>
        <dbReference type="ARBA" id="ARBA00023242"/>
    </source>
</evidence>
<evidence type="ECO:0000256" key="16">
    <source>
        <dbReference type="ARBA" id="ARBA00047899"/>
    </source>
</evidence>
<keyword evidence="12 20" id="KW-0067">ATP-binding</keyword>
<evidence type="ECO:0000256" key="14">
    <source>
        <dbReference type="ARBA" id="ARBA00023121"/>
    </source>
</evidence>
<dbReference type="EC" id="2.7.11.1" evidence="4"/>
<feature type="compositionally biased region" description="Basic and acidic residues" evidence="21">
    <location>
        <begin position="775"/>
        <end position="788"/>
    </location>
</feature>
<dbReference type="PANTHER" id="PTHR24346">
    <property type="entry name" value="MAP/MICROTUBULE AFFINITY-REGULATING KINASE"/>
    <property type="match status" value="1"/>
</dbReference>
<feature type="compositionally biased region" description="Low complexity" evidence="21">
    <location>
        <begin position="538"/>
        <end position="554"/>
    </location>
</feature>
<dbReference type="GO" id="GO:0005829">
    <property type="term" value="C:cytosol"/>
    <property type="evidence" value="ECO:0007669"/>
    <property type="project" value="TreeGrafter"/>
</dbReference>
<keyword evidence="8" id="KW-0808">Transferase</keyword>
<dbReference type="FunFam" id="3.30.450.20:FF:000059">
    <property type="entry name" value="PAS domain containing serine/threonine kinase"/>
    <property type="match status" value="1"/>
</dbReference>
<dbReference type="InterPro" id="IPR000014">
    <property type="entry name" value="PAS"/>
</dbReference>
<dbReference type="SMART" id="SM00091">
    <property type="entry name" value="PAS"/>
    <property type="match status" value="2"/>
</dbReference>
<sequence>MSPSGRKFWNPASSGPLQNVKNTLGTFGTPSYPSPLDRIRTGKRERAAQLGLDSNDEEPSFEGNQSFPKPLKSQYKVDKTPEVKCALDGFKGDGLHEFSFSPGLSKGTFSPVPIPGPDPRASMSLGTSWSFYNYVGGGEVGMTFPTSVRNPNKAIVTIKARSTEILMANEMACELFAYNEDELIGARLTDLVRLKKKEQEALMETELEDDGKVVSVAGKVFDAVDSSGVVVPVSLWLKKLPVTEGELRCIAVMEPVERTTASVTFDSTGTVLLCDQQMASLHGYNSPNDLIGTKLTSYIPAVRLPSSGSALTKEIKKQRATGRTKDGATFPLSIAIRKTDPAKETDRLPPQPPDLNSIPRPSTGASNQSISSPIQGDVYTGTVWVFANISGMVTFLPDGTIHTCNHYFALMLFGYTQQELVDKDITYLIPDFYDDVDMVDTDSMPLPPIDDEDEPTSDSARSKGSESQDKPHSRGSSGQHPPAASGTTSGFSEGEDIQQRPDTAALLSEANQVVQDALNGSTGQLPSPSPLTIDLDCSHGNSSLASASSRSSCSTMPTPPTVRPGGLQGHHGIAQETPLPSLQEKEEGVAGLKTGRSLSEQDESNSKSDDSAKTDDLLNASSQCLDSSNITTPGSRNTYNFLNESSLNTDNSSCRVGLDDSVTSLGTTASEWEFQRGDVRPESSASLTAKKNALNSSLTSHVKSEKSPVEGTDGRIELSPLPGYKSPDYDIPLSPVSSSVKYTGANTNSSNTIENTSPRDCSSALGKDAQTPVENDFKERLQSEDVPEKFTSTPARSSSRSSSRGARRQLSSSSHFLIPEGSYCGHGRHKDGSFLGVVFQIRQIELDSGHSLYCMWVSRDPEEQGEGTRSFANLTLASSLNSTLGASIISLGEVLAEKAKINSSNEQGDSRPVSRQKPADEEEEEEEDPACRGKYSENYQTTMSIGKGAFGFVKLAKRRADGQEVVVKFVRKAKVLKDCWVNHADLGRIPLEIDLLAKLGHPNIVMMLEAYENEMFFQVVMEKHGSGMDMFEFIDRNPNMDEKLASYMFRQLVSAVEYIHSQNILHRDIKDENIIINESFDIKLIDFGSAAYMRPGKVFNTFCGTIEYCSPEVLLGNPYTGPELEVWSMGVTLYTLIFGENPFYDVDETIQCMLKPPFVVTRPLLQLIRWILHPNPKLRASVRDMKLHPWVIQPVNISSYDFREVLPNFEFHGNVASDNRPDTIDESPRDENSEQDSETEELESELKRCLDMQDEQGIMEDYDQMDWKYKSC</sequence>
<dbReference type="PROSITE" id="PS50011">
    <property type="entry name" value="PROTEIN_KINASE_DOM"/>
    <property type="match status" value="1"/>
</dbReference>
<comment type="subcellular location">
    <subcellularLocation>
        <location evidence="2">Cytoplasm</location>
    </subcellularLocation>
    <subcellularLocation>
        <location evidence="1">Nucleus</location>
    </subcellularLocation>
</comment>
<evidence type="ECO:0000313" key="23">
    <source>
        <dbReference type="Proteomes" id="UP000085678"/>
    </source>
</evidence>
<keyword evidence="5" id="KW-0963">Cytoplasm</keyword>
<evidence type="ECO:0000256" key="1">
    <source>
        <dbReference type="ARBA" id="ARBA00004123"/>
    </source>
</evidence>
<feature type="region of interest" description="Disordered" evidence="21">
    <location>
        <begin position="901"/>
        <end position="936"/>
    </location>
</feature>
<gene>
    <name evidence="24 25" type="primary">LOC106157917</name>
</gene>
<keyword evidence="13" id="KW-0007">Acetylation</keyword>
<evidence type="ECO:0000313" key="24">
    <source>
        <dbReference type="RefSeq" id="XP_013389167.1"/>
    </source>
</evidence>
<accession>A0A1S3HT21</accession>
<dbReference type="PANTHER" id="PTHR24346:SF51">
    <property type="entry name" value="PAS DOMAIN-CONTAINING SERINE_THREONINE-PROTEIN KINASE"/>
    <property type="match status" value="1"/>
</dbReference>
<feature type="compositionally biased region" description="Basic and acidic residues" evidence="21">
    <location>
        <begin position="604"/>
        <end position="614"/>
    </location>
</feature>
<dbReference type="AlphaFoldDB" id="A0A1S3HT21"/>
<evidence type="ECO:0000256" key="3">
    <source>
        <dbReference type="ARBA" id="ARBA00006692"/>
    </source>
</evidence>
<dbReference type="InterPro" id="IPR035965">
    <property type="entry name" value="PAS-like_dom_sf"/>
</dbReference>
<dbReference type="InterPro" id="IPR008271">
    <property type="entry name" value="Ser/Thr_kinase_AS"/>
</dbReference>
<evidence type="ECO:0000256" key="18">
    <source>
        <dbReference type="ARBA" id="ARBA00053825"/>
    </source>
</evidence>
<feature type="region of interest" description="Disordered" evidence="21">
    <location>
        <begin position="1214"/>
        <end position="1250"/>
    </location>
</feature>
<evidence type="ECO:0000313" key="25">
    <source>
        <dbReference type="RefSeq" id="XP_013389168.1"/>
    </source>
</evidence>
<evidence type="ECO:0000256" key="2">
    <source>
        <dbReference type="ARBA" id="ARBA00004496"/>
    </source>
</evidence>
<keyword evidence="6" id="KW-0723">Serine/threonine-protein kinase</keyword>
<dbReference type="Gene3D" id="3.30.200.20">
    <property type="entry name" value="Phosphorylase Kinase, domain 1"/>
    <property type="match status" value="1"/>
</dbReference>
<dbReference type="Pfam" id="PF13426">
    <property type="entry name" value="PAS_9"/>
    <property type="match status" value="2"/>
</dbReference>
<dbReference type="Gene3D" id="3.30.450.20">
    <property type="entry name" value="PAS domain"/>
    <property type="match status" value="2"/>
</dbReference>
<dbReference type="PROSITE" id="PS00107">
    <property type="entry name" value="PROTEIN_KINASE_ATP"/>
    <property type="match status" value="1"/>
</dbReference>
<feature type="compositionally biased region" description="Basic and acidic residues" evidence="21">
    <location>
        <begin position="460"/>
        <end position="472"/>
    </location>
</feature>
<dbReference type="FunFam" id="3.30.200.20:FF:000346">
    <property type="entry name" value="PAS domain-containing serine/threonine-protein kinase"/>
    <property type="match status" value="1"/>
</dbReference>
<feature type="domain" description="Protein kinase" evidence="22">
    <location>
        <begin position="939"/>
        <end position="1191"/>
    </location>
</feature>
<evidence type="ECO:0000259" key="22">
    <source>
        <dbReference type="PROSITE" id="PS50011"/>
    </source>
</evidence>
<feature type="compositionally biased region" description="Polar residues" evidence="21">
    <location>
        <begin position="359"/>
        <end position="372"/>
    </location>
</feature>
<feature type="compositionally biased region" description="Polar residues" evidence="21">
    <location>
        <begin position="735"/>
        <end position="745"/>
    </location>
</feature>
<feature type="compositionally biased region" description="Low complexity" evidence="21">
    <location>
        <begin position="796"/>
        <end position="812"/>
    </location>
</feature>